<keyword evidence="1" id="KW-0812">Transmembrane</keyword>
<feature type="non-terminal residue" evidence="2">
    <location>
        <position position="1"/>
    </location>
</feature>
<organism evidence="2">
    <name type="scientific">marine metagenome</name>
    <dbReference type="NCBI Taxonomy" id="408172"/>
    <lineage>
        <taxon>unclassified sequences</taxon>
        <taxon>metagenomes</taxon>
        <taxon>ecological metagenomes</taxon>
    </lineage>
</organism>
<sequence>PVKGGLIMDKQSQRKLLWVVALIAFVVAFVGSKMGWF</sequence>
<evidence type="ECO:0000313" key="2">
    <source>
        <dbReference type="EMBL" id="SVD17534.1"/>
    </source>
</evidence>
<accession>A0A382T5V3</accession>
<name>A0A382T5V3_9ZZZZ</name>
<protein>
    <submittedName>
        <fullName evidence="2">Uncharacterized protein</fullName>
    </submittedName>
</protein>
<dbReference type="EMBL" id="UINC01134166">
    <property type="protein sequence ID" value="SVD17534.1"/>
    <property type="molecule type" value="Genomic_DNA"/>
</dbReference>
<proteinExistence type="predicted"/>
<gene>
    <name evidence="2" type="ORF">METZ01_LOCUS370388</name>
</gene>
<keyword evidence="1" id="KW-1133">Transmembrane helix</keyword>
<feature type="transmembrane region" description="Helical" evidence="1">
    <location>
        <begin position="16"/>
        <end position="36"/>
    </location>
</feature>
<dbReference type="AlphaFoldDB" id="A0A382T5V3"/>
<reference evidence="2" key="1">
    <citation type="submission" date="2018-05" db="EMBL/GenBank/DDBJ databases">
        <authorList>
            <person name="Lanie J.A."/>
            <person name="Ng W.-L."/>
            <person name="Kazmierczak K.M."/>
            <person name="Andrzejewski T.M."/>
            <person name="Davidsen T.M."/>
            <person name="Wayne K.J."/>
            <person name="Tettelin H."/>
            <person name="Glass J.I."/>
            <person name="Rusch D."/>
            <person name="Podicherti R."/>
            <person name="Tsui H.-C.T."/>
            <person name="Winkler M.E."/>
        </authorList>
    </citation>
    <scope>NUCLEOTIDE SEQUENCE</scope>
</reference>
<keyword evidence="1" id="KW-0472">Membrane</keyword>
<evidence type="ECO:0000256" key="1">
    <source>
        <dbReference type="SAM" id="Phobius"/>
    </source>
</evidence>